<evidence type="ECO:0000313" key="4">
    <source>
        <dbReference type="EMBL" id="RWS31469.1"/>
    </source>
</evidence>
<evidence type="ECO:0000313" key="5">
    <source>
        <dbReference type="Proteomes" id="UP000288716"/>
    </source>
</evidence>
<dbReference type="GO" id="GO:0016020">
    <property type="term" value="C:membrane"/>
    <property type="evidence" value="ECO:0007669"/>
    <property type="project" value="InterPro"/>
</dbReference>
<keyword evidence="5" id="KW-1185">Reference proteome</keyword>
<feature type="domain" description="MAM" evidence="3">
    <location>
        <begin position="42"/>
        <end position="108"/>
    </location>
</feature>
<sequence>MENKWLRITLLLSFTCLCTNSQEVYRYKRQEEDAVDDESRTVLCDFGSGTALQLCGWKVPEDSHSNILWKTGQGSQAYWLGGPLKDHSASDESDCSAKEKAKNLEGNL</sequence>
<reference evidence="4 5" key="1">
    <citation type="journal article" date="2018" name="Gigascience">
        <title>Genomes of trombidid mites reveal novel predicted allergens and laterally-transferred genes associated with secondary metabolism.</title>
        <authorList>
            <person name="Dong X."/>
            <person name="Chaisiri K."/>
            <person name="Xia D."/>
            <person name="Armstrong S.D."/>
            <person name="Fang Y."/>
            <person name="Donnelly M.J."/>
            <person name="Kadowaki T."/>
            <person name="McGarry J.W."/>
            <person name="Darby A.C."/>
            <person name="Makepeace B.L."/>
        </authorList>
    </citation>
    <scope>NUCLEOTIDE SEQUENCE [LARGE SCALE GENOMIC DNA]</scope>
    <source>
        <strain evidence="4">UoL-UT</strain>
    </source>
</reference>
<protein>
    <recommendedName>
        <fullName evidence="3">MAM domain-containing protein</fullName>
    </recommendedName>
</protein>
<dbReference type="Proteomes" id="UP000288716">
    <property type="component" value="Unassembled WGS sequence"/>
</dbReference>
<dbReference type="AlphaFoldDB" id="A0A443SVC9"/>
<organism evidence="4 5">
    <name type="scientific">Leptotrombidium deliense</name>
    <dbReference type="NCBI Taxonomy" id="299467"/>
    <lineage>
        <taxon>Eukaryota</taxon>
        <taxon>Metazoa</taxon>
        <taxon>Ecdysozoa</taxon>
        <taxon>Arthropoda</taxon>
        <taxon>Chelicerata</taxon>
        <taxon>Arachnida</taxon>
        <taxon>Acari</taxon>
        <taxon>Acariformes</taxon>
        <taxon>Trombidiformes</taxon>
        <taxon>Prostigmata</taxon>
        <taxon>Anystina</taxon>
        <taxon>Parasitengona</taxon>
        <taxon>Trombiculoidea</taxon>
        <taxon>Trombiculidae</taxon>
        <taxon>Leptotrombidium</taxon>
    </lineage>
</organism>
<keyword evidence="2" id="KW-0732">Signal</keyword>
<dbReference type="VEuPathDB" id="VectorBase:LDEU000570"/>
<dbReference type="InterPro" id="IPR000998">
    <property type="entry name" value="MAM_dom"/>
</dbReference>
<feature type="compositionally biased region" description="Basic and acidic residues" evidence="1">
    <location>
        <begin position="84"/>
        <end position="108"/>
    </location>
</feature>
<accession>A0A443SVC9</accession>
<evidence type="ECO:0000256" key="2">
    <source>
        <dbReference type="SAM" id="SignalP"/>
    </source>
</evidence>
<proteinExistence type="predicted"/>
<gene>
    <name evidence="4" type="ORF">B4U80_01013</name>
</gene>
<evidence type="ECO:0000259" key="3">
    <source>
        <dbReference type="PROSITE" id="PS50060"/>
    </source>
</evidence>
<comment type="caution">
    <text evidence="4">The sequence shown here is derived from an EMBL/GenBank/DDBJ whole genome shotgun (WGS) entry which is preliminary data.</text>
</comment>
<evidence type="ECO:0000256" key="1">
    <source>
        <dbReference type="SAM" id="MobiDB-lite"/>
    </source>
</evidence>
<name>A0A443SVC9_9ACAR</name>
<feature type="chain" id="PRO_5019187055" description="MAM domain-containing protein" evidence="2">
    <location>
        <begin position="22"/>
        <end position="108"/>
    </location>
</feature>
<dbReference type="PROSITE" id="PS50060">
    <property type="entry name" value="MAM_2"/>
    <property type="match status" value="1"/>
</dbReference>
<dbReference type="EMBL" id="NCKV01000155">
    <property type="protein sequence ID" value="RWS31469.1"/>
    <property type="molecule type" value="Genomic_DNA"/>
</dbReference>
<dbReference type="Gene3D" id="2.60.120.200">
    <property type="match status" value="1"/>
</dbReference>
<feature type="signal peptide" evidence="2">
    <location>
        <begin position="1"/>
        <end position="21"/>
    </location>
</feature>
<feature type="region of interest" description="Disordered" evidence="1">
    <location>
        <begin position="83"/>
        <end position="108"/>
    </location>
</feature>